<keyword evidence="2" id="KW-1185">Reference proteome</keyword>
<gene>
    <name evidence="1" type="ORF">MVEN_00235700</name>
</gene>
<sequence>MFPPIAALCKYLLGDCSSNIRWPRVHKRRVDVARATNPPISLVHVHGSSMSNATTSIPSSSGCWGNSETAVSTCCALFGGIRIPIPDSSIAACGYNIGTKFTADNGSTSDANSTTERWSDCITLHFNATSDGPTVISTCQDAKSDIATVTSKPSPTATSGAVRRQDRPWRGILAGIVVGSGLLHLLSLAV</sequence>
<dbReference type="Proteomes" id="UP000620124">
    <property type="component" value="Unassembled WGS sequence"/>
</dbReference>
<accession>A0A8H7DF07</accession>
<dbReference type="EMBL" id="JACAZI010000002">
    <property type="protein sequence ID" value="KAF7369086.1"/>
    <property type="molecule type" value="Genomic_DNA"/>
</dbReference>
<dbReference type="AlphaFoldDB" id="A0A8H7DF07"/>
<organism evidence="1 2">
    <name type="scientific">Mycena venus</name>
    <dbReference type="NCBI Taxonomy" id="2733690"/>
    <lineage>
        <taxon>Eukaryota</taxon>
        <taxon>Fungi</taxon>
        <taxon>Dikarya</taxon>
        <taxon>Basidiomycota</taxon>
        <taxon>Agaricomycotina</taxon>
        <taxon>Agaricomycetes</taxon>
        <taxon>Agaricomycetidae</taxon>
        <taxon>Agaricales</taxon>
        <taxon>Marasmiineae</taxon>
        <taxon>Mycenaceae</taxon>
        <taxon>Mycena</taxon>
    </lineage>
</organism>
<evidence type="ECO:0000313" key="2">
    <source>
        <dbReference type="Proteomes" id="UP000620124"/>
    </source>
</evidence>
<dbReference type="OrthoDB" id="3020274at2759"/>
<comment type="caution">
    <text evidence="1">The sequence shown here is derived from an EMBL/GenBank/DDBJ whole genome shotgun (WGS) entry which is preliminary data.</text>
</comment>
<reference evidence="1" key="1">
    <citation type="submission" date="2020-05" db="EMBL/GenBank/DDBJ databases">
        <title>Mycena genomes resolve the evolution of fungal bioluminescence.</title>
        <authorList>
            <person name="Tsai I.J."/>
        </authorList>
    </citation>
    <scope>NUCLEOTIDE SEQUENCE</scope>
    <source>
        <strain evidence="1">CCC161011</strain>
    </source>
</reference>
<name>A0A8H7DF07_9AGAR</name>
<evidence type="ECO:0000313" key="1">
    <source>
        <dbReference type="EMBL" id="KAF7369086.1"/>
    </source>
</evidence>
<proteinExistence type="predicted"/>
<protein>
    <submittedName>
        <fullName evidence="1">Uncharacterized protein</fullName>
    </submittedName>
</protein>